<feature type="non-terminal residue" evidence="1">
    <location>
        <position position="428"/>
    </location>
</feature>
<dbReference type="Proteomes" id="UP000091918">
    <property type="component" value="Unassembled WGS sequence"/>
</dbReference>
<dbReference type="EMBL" id="LGUA01001333">
    <property type="protein sequence ID" value="OAX78752.1"/>
    <property type="molecule type" value="Genomic_DNA"/>
</dbReference>
<comment type="caution">
    <text evidence="1">The sequence shown here is derived from an EMBL/GenBank/DDBJ whole genome shotgun (WGS) entry which is preliminary data.</text>
</comment>
<evidence type="ECO:0000313" key="2">
    <source>
        <dbReference type="Proteomes" id="UP000091918"/>
    </source>
</evidence>
<dbReference type="OrthoDB" id="4188621at2759"/>
<protein>
    <submittedName>
        <fullName evidence="1">Uncharacterized protein</fullName>
    </submittedName>
</protein>
<proteinExistence type="predicted"/>
<organism evidence="1 2">
    <name type="scientific">Emergomyces africanus</name>
    <dbReference type="NCBI Taxonomy" id="1955775"/>
    <lineage>
        <taxon>Eukaryota</taxon>
        <taxon>Fungi</taxon>
        <taxon>Dikarya</taxon>
        <taxon>Ascomycota</taxon>
        <taxon>Pezizomycotina</taxon>
        <taxon>Eurotiomycetes</taxon>
        <taxon>Eurotiomycetidae</taxon>
        <taxon>Onygenales</taxon>
        <taxon>Ajellomycetaceae</taxon>
        <taxon>Emergomyces</taxon>
    </lineage>
</organism>
<gene>
    <name evidence="1" type="ORF">ACJ72_06936</name>
</gene>
<dbReference type="STRING" id="1658172.A0A1B7NPL6"/>
<keyword evidence="2" id="KW-1185">Reference proteome</keyword>
<sequence length="428" mass="49074">MKYTSNAAWLDVVAGDHGDVRIRDSGRLSHMLRELENPGRQHSMMILFLGSEAKDEALERLFEKYVTQNEPEKSNTTIRLQREAEGNDAPVLFTDDELHATLSAQQRGNYLLLFLFCNIVCIFTEDFPRLDRVTHFLLFAAQAGSASTLPLQVRSTALVVLRQDSEPHRLEMNKFHQTITAHRGCIAEAFSTVRTITLDIYSQLRNALQPHLDHAANIHSAHRARFTAVHLDSLFQTALRHTVMTVTESFDHIKKMRIDNKVPENLAFHLTNYIRLGLRAEISVEDLVPSIAFSIVADNYPLRAHCKPPPNTILKLHAKIPVSDSNLMFECLYRQPILEAFLWQCKEQPILSLAPDAACELVRVETNRVFLSMKEKRMPSAELHQNQLMSQSALFCRVRSNRTCLWCRFQKPEHRPDCEHDLCEICVR</sequence>
<name>A0A1B7NPL6_9EURO</name>
<evidence type="ECO:0000313" key="1">
    <source>
        <dbReference type="EMBL" id="OAX78752.1"/>
    </source>
</evidence>
<accession>A0A1B7NPL6</accession>
<dbReference type="AlphaFoldDB" id="A0A1B7NPL6"/>
<reference evidence="1 2" key="1">
    <citation type="submission" date="2015-07" db="EMBL/GenBank/DDBJ databases">
        <title>Emmonsia species relationships and genome sequence.</title>
        <authorList>
            <person name="Cuomo C.A."/>
            <person name="Schwartz I.S."/>
            <person name="Kenyon C."/>
            <person name="de Hoog G.S."/>
            <person name="Govender N.P."/>
            <person name="Botha A."/>
            <person name="Moreno L."/>
            <person name="de Vries M."/>
            <person name="Munoz J.F."/>
            <person name="Stielow J.B."/>
        </authorList>
    </citation>
    <scope>NUCLEOTIDE SEQUENCE [LARGE SCALE GENOMIC DNA]</scope>
    <source>
        <strain evidence="1 2">CBS 136260</strain>
    </source>
</reference>